<dbReference type="OrthoDB" id="4353051at2759"/>
<keyword evidence="4" id="KW-1185">Reference proteome</keyword>
<name>A0A9W9HZ70_9EURO</name>
<evidence type="ECO:0000313" key="4">
    <source>
        <dbReference type="Proteomes" id="UP001146351"/>
    </source>
</evidence>
<feature type="chain" id="PRO_5040752270" description="AA1-like domain-containing protein" evidence="2">
    <location>
        <begin position="22"/>
        <end position="168"/>
    </location>
</feature>
<reference evidence="3" key="2">
    <citation type="journal article" date="2023" name="IMA Fungus">
        <title>Comparative genomic study of the Penicillium genus elucidates a diverse pangenome and 15 lateral gene transfer events.</title>
        <authorList>
            <person name="Petersen C."/>
            <person name="Sorensen T."/>
            <person name="Nielsen M.R."/>
            <person name="Sondergaard T.E."/>
            <person name="Sorensen J.L."/>
            <person name="Fitzpatrick D.A."/>
            <person name="Frisvad J.C."/>
            <person name="Nielsen K.L."/>
        </authorList>
    </citation>
    <scope>NUCLEOTIDE SEQUENCE</scope>
    <source>
        <strain evidence="3">IBT 21917</strain>
    </source>
</reference>
<sequence length="168" mass="17316">MHFSKTISAAVLALGPMAAHAAFPVASIQFNSWEQCDVGAPAHGEAKFKADVTATPVTCDKTTVNRDWSINNYSFRTFIDTKDALLCEGVTVWNNDDCSGRPAYFQPLGHGPVTEGQCLSDFLDPGFVSFKLECHGFGGPGAGGHDGPGGPGAGPDGPQGGTGGPGGF</sequence>
<gene>
    <name evidence="3" type="ORF">N7492_007070</name>
</gene>
<dbReference type="EMBL" id="JAPQKO010000005">
    <property type="protein sequence ID" value="KAJ5161678.1"/>
    <property type="molecule type" value="Genomic_DNA"/>
</dbReference>
<organism evidence="3 4">
    <name type="scientific">Penicillium capsulatum</name>
    <dbReference type="NCBI Taxonomy" id="69766"/>
    <lineage>
        <taxon>Eukaryota</taxon>
        <taxon>Fungi</taxon>
        <taxon>Dikarya</taxon>
        <taxon>Ascomycota</taxon>
        <taxon>Pezizomycotina</taxon>
        <taxon>Eurotiomycetes</taxon>
        <taxon>Eurotiomycetidae</taxon>
        <taxon>Eurotiales</taxon>
        <taxon>Aspergillaceae</taxon>
        <taxon>Penicillium</taxon>
    </lineage>
</organism>
<dbReference type="Proteomes" id="UP001146351">
    <property type="component" value="Unassembled WGS sequence"/>
</dbReference>
<evidence type="ECO:0000256" key="1">
    <source>
        <dbReference type="SAM" id="MobiDB-lite"/>
    </source>
</evidence>
<evidence type="ECO:0000313" key="3">
    <source>
        <dbReference type="EMBL" id="KAJ5161678.1"/>
    </source>
</evidence>
<evidence type="ECO:0000256" key="2">
    <source>
        <dbReference type="SAM" id="SignalP"/>
    </source>
</evidence>
<feature type="region of interest" description="Disordered" evidence="1">
    <location>
        <begin position="141"/>
        <end position="168"/>
    </location>
</feature>
<accession>A0A9W9HZ70</accession>
<keyword evidence="2" id="KW-0732">Signal</keyword>
<protein>
    <recommendedName>
        <fullName evidence="5">AA1-like domain-containing protein</fullName>
    </recommendedName>
</protein>
<proteinExistence type="predicted"/>
<feature type="signal peptide" evidence="2">
    <location>
        <begin position="1"/>
        <end position="21"/>
    </location>
</feature>
<reference evidence="3" key="1">
    <citation type="submission" date="2022-11" db="EMBL/GenBank/DDBJ databases">
        <authorList>
            <person name="Petersen C."/>
        </authorList>
    </citation>
    <scope>NUCLEOTIDE SEQUENCE</scope>
    <source>
        <strain evidence="3">IBT 21917</strain>
    </source>
</reference>
<evidence type="ECO:0008006" key="5">
    <source>
        <dbReference type="Google" id="ProtNLM"/>
    </source>
</evidence>
<comment type="caution">
    <text evidence="3">The sequence shown here is derived from an EMBL/GenBank/DDBJ whole genome shotgun (WGS) entry which is preliminary data.</text>
</comment>
<dbReference type="AlphaFoldDB" id="A0A9W9HZ70"/>